<dbReference type="Proteomes" id="UP000478052">
    <property type="component" value="Unassembled WGS sequence"/>
</dbReference>
<dbReference type="AlphaFoldDB" id="A0A6G0Y5V9"/>
<sequence length="135" mass="15781">MGTFGAKNIFRILSYGAFIFSTMRKYGACRATDSQNIFIHVELWCILKNEIQTAQKYKQSLGLISFDIAKVYDTTWRPRIIYKLNKILTKGNLLDFINNFLSTRTFQVKTSNILNGEWCSPRIYYFCDIIPNCHQ</sequence>
<name>A0A6G0Y5V9_APHCR</name>
<keyword evidence="1" id="KW-0808">Transferase</keyword>
<organism evidence="1 2">
    <name type="scientific">Aphis craccivora</name>
    <name type="common">Cowpea aphid</name>
    <dbReference type="NCBI Taxonomy" id="307492"/>
    <lineage>
        <taxon>Eukaryota</taxon>
        <taxon>Metazoa</taxon>
        <taxon>Ecdysozoa</taxon>
        <taxon>Arthropoda</taxon>
        <taxon>Hexapoda</taxon>
        <taxon>Insecta</taxon>
        <taxon>Pterygota</taxon>
        <taxon>Neoptera</taxon>
        <taxon>Paraneoptera</taxon>
        <taxon>Hemiptera</taxon>
        <taxon>Sternorrhyncha</taxon>
        <taxon>Aphidomorpha</taxon>
        <taxon>Aphidoidea</taxon>
        <taxon>Aphididae</taxon>
        <taxon>Aphidini</taxon>
        <taxon>Aphis</taxon>
        <taxon>Aphis</taxon>
    </lineage>
</organism>
<accession>A0A6G0Y5V9</accession>
<dbReference type="GO" id="GO:0003964">
    <property type="term" value="F:RNA-directed DNA polymerase activity"/>
    <property type="evidence" value="ECO:0007669"/>
    <property type="project" value="UniProtKB-KW"/>
</dbReference>
<dbReference type="EMBL" id="VUJU01006022">
    <property type="protein sequence ID" value="KAF0749647.1"/>
    <property type="molecule type" value="Genomic_DNA"/>
</dbReference>
<keyword evidence="1" id="KW-0695">RNA-directed DNA polymerase</keyword>
<evidence type="ECO:0000313" key="1">
    <source>
        <dbReference type="EMBL" id="KAF0749647.1"/>
    </source>
</evidence>
<keyword evidence="1" id="KW-0548">Nucleotidyltransferase</keyword>
<dbReference type="OrthoDB" id="6243574at2759"/>
<comment type="caution">
    <text evidence="1">The sequence shown here is derived from an EMBL/GenBank/DDBJ whole genome shotgun (WGS) entry which is preliminary data.</text>
</comment>
<reference evidence="1 2" key="1">
    <citation type="submission" date="2019-08" db="EMBL/GenBank/DDBJ databases">
        <title>Whole genome of Aphis craccivora.</title>
        <authorList>
            <person name="Voronova N.V."/>
            <person name="Shulinski R.S."/>
            <person name="Bandarenka Y.V."/>
            <person name="Zhorov D.G."/>
            <person name="Warner D."/>
        </authorList>
    </citation>
    <scope>NUCLEOTIDE SEQUENCE [LARGE SCALE GENOMIC DNA]</scope>
    <source>
        <strain evidence="1">180601</strain>
        <tissue evidence="1">Whole Body</tissue>
    </source>
</reference>
<protein>
    <submittedName>
        <fullName evidence="1">Reverse transcriptase domain-containing protein</fullName>
    </submittedName>
</protein>
<gene>
    <name evidence="1" type="ORF">FWK35_00019509</name>
</gene>
<evidence type="ECO:0000313" key="2">
    <source>
        <dbReference type="Proteomes" id="UP000478052"/>
    </source>
</evidence>
<proteinExistence type="predicted"/>
<keyword evidence="2" id="KW-1185">Reference proteome</keyword>